<gene>
    <name evidence="2" type="ORF">PsYK624_067430</name>
</gene>
<sequence length="84" mass="9124">MEQVRGGSRCGGIDLRPHHFILRSLTGSFDSGAWPARDATKDQAPSDDGGWAFEPHLQPRVRLGHGSVPACMFPLRAATTPRSQ</sequence>
<evidence type="ECO:0000313" key="2">
    <source>
        <dbReference type="EMBL" id="GJE90599.1"/>
    </source>
</evidence>
<dbReference type="Proteomes" id="UP000703269">
    <property type="component" value="Unassembled WGS sequence"/>
</dbReference>
<organism evidence="2 3">
    <name type="scientific">Phanerochaete sordida</name>
    <dbReference type="NCBI Taxonomy" id="48140"/>
    <lineage>
        <taxon>Eukaryota</taxon>
        <taxon>Fungi</taxon>
        <taxon>Dikarya</taxon>
        <taxon>Basidiomycota</taxon>
        <taxon>Agaricomycotina</taxon>
        <taxon>Agaricomycetes</taxon>
        <taxon>Polyporales</taxon>
        <taxon>Phanerochaetaceae</taxon>
        <taxon>Phanerochaete</taxon>
    </lineage>
</organism>
<accession>A0A9P3GA53</accession>
<feature type="region of interest" description="Disordered" evidence="1">
    <location>
        <begin position="32"/>
        <end position="54"/>
    </location>
</feature>
<protein>
    <submittedName>
        <fullName evidence="2">Uncharacterized protein</fullName>
    </submittedName>
</protein>
<dbReference type="AlphaFoldDB" id="A0A9P3GA53"/>
<proteinExistence type="predicted"/>
<name>A0A9P3GA53_9APHY</name>
<dbReference type="EMBL" id="BPQB01000017">
    <property type="protein sequence ID" value="GJE90599.1"/>
    <property type="molecule type" value="Genomic_DNA"/>
</dbReference>
<evidence type="ECO:0000256" key="1">
    <source>
        <dbReference type="SAM" id="MobiDB-lite"/>
    </source>
</evidence>
<keyword evidence="3" id="KW-1185">Reference proteome</keyword>
<comment type="caution">
    <text evidence="2">The sequence shown here is derived from an EMBL/GenBank/DDBJ whole genome shotgun (WGS) entry which is preliminary data.</text>
</comment>
<reference evidence="2 3" key="1">
    <citation type="submission" date="2021-08" db="EMBL/GenBank/DDBJ databases">
        <title>Draft Genome Sequence of Phanerochaete sordida strain YK-624.</title>
        <authorList>
            <person name="Mori T."/>
            <person name="Dohra H."/>
            <person name="Suzuki T."/>
            <person name="Kawagishi H."/>
            <person name="Hirai H."/>
        </authorList>
    </citation>
    <scope>NUCLEOTIDE SEQUENCE [LARGE SCALE GENOMIC DNA]</scope>
    <source>
        <strain evidence="2 3">YK-624</strain>
    </source>
</reference>
<evidence type="ECO:0000313" key="3">
    <source>
        <dbReference type="Proteomes" id="UP000703269"/>
    </source>
</evidence>